<dbReference type="Pfam" id="PF13975">
    <property type="entry name" value="gag-asp_proteas"/>
    <property type="match status" value="1"/>
</dbReference>
<feature type="compositionally biased region" description="Polar residues" evidence="8">
    <location>
        <begin position="408"/>
        <end position="427"/>
    </location>
</feature>
<dbReference type="InterPro" id="IPR041373">
    <property type="entry name" value="RT_RNaseH"/>
</dbReference>
<dbReference type="Gene3D" id="2.40.70.10">
    <property type="entry name" value="Acid Proteases"/>
    <property type="match status" value="1"/>
</dbReference>
<dbReference type="GO" id="GO:0015074">
    <property type="term" value="P:DNA integration"/>
    <property type="evidence" value="ECO:0007669"/>
    <property type="project" value="InterPro"/>
</dbReference>
<feature type="compositionally biased region" description="Basic and acidic residues" evidence="8">
    <location>
        <begin position="77"/>
        <end position="86"/>
    </location>
</feature>
<feature type="compositionally biased region" description="Polar residues" evidence="8">
    <location>
        <begin position="530"/>
        <end position="542"/>
    </location>
</feature>
<dbReference type="Pfam" id="PF17917">
    <property type="entry name" value="RT_RNaseH"/>
    <property type="match status" value="1"/>
</dbReference>
<dbReference type="GO" id="GO:0006508">
    <property type="term" value="P:proteolysis"/>
    <property type="evidence" value="ECO:0007669"/>
    <property type="project" value="InterPro"/>
</dbReference>
<dbReference type="CDD" id="cd00303">
    <property type="entry name" value="retropepsin_like"/>
    <property type="match status" value="1"/>
</dbReference>
<dbReference type="Gene3D" id="3.10.10.10">
    <property type="entry name" value="HIV Type 1 Reverse Transcriptase, subunit A, domain 1"/>
    <property type="match status" value="1"/>
</dbReference>
<dbReference type="InterPro" id="IPR043502">
    <property type="entry name" value="DNA/RNA_pol_sf"/>
</dbReference>
<evidence type="ECO:0000256" key="2">
    <source>
        <dbReference type="ARBA" id="ARBA00022679"/>
    </source>
</evidence>
<evidence type="ECO:0000259" key="9">
    <source>
        <dbReference type="PROSITE" id="PS50878"/>
    </source>
</evidence>
<feature type="region of interest" description="Disordered" evidence="8">
    <location>
        <begin position="1"/>
        <end position="90"/>
    </location>
</feature>
<dbReference type="GO" id="GO:0003964">
    <property type="term" value="F:RNA-directed DNA polymerase activity"/>
    <property type="evidence" value="ECO:0007669"/>
    <property type="project" value="UniProtKB-KW"/>
</dbReference>
<feature type="compositionally biased region" description="Low complexity" evidence="8">
    <location>
        <begin position="428"/>
        <end position="442"/>
    </location>
</feature>
<dbReference type="InParanoid" id="G0PJ23"/>
<dbReference type="PANTHER" id="PTHR37984">
    <property type="entry name" value="PROTEIN CBG26694"/>
    <property type="match status" value="1"/>
</dbReference>
<feature type="region of interest" description="Disordered" evidence="8">
    <location>
        <begin position="488"/>
        <end position="542"/>
    </location>
</feature>
<feature type="domain" description="Integrase catalytic" evidence="10">
    <location>
        <begin position="2301"/>
        <end position="2458"/>
    </location>
</feature>
<dbReference type="GO" id="GO:0004190">
    <property type="term" value="F:aspartic-type endopeptidase activity"/>
    <property type="evidence" value="ECO:0007669"/>
    <property type="project" value="InterPro"/>
</dbReference>
<dbReference type="STRING" id="135651.G0PJ23"/>
<dbReference type="CDD" id="cd09274">
    <property type="entry name" value="RNase_HI_RT_Ty3"/>
    <property type="match status" value="1"/>
</dbReference>
<dbReference type="FunFam" id="3.30.420.10:FF:000032">
    <property type="entry name" value="Retrovirus-related Pol polyprotein from transposon 297-like Protein"/>
    <property type="match status" value="1"/>
</dbReference>
<feature type="non-terminal residue" evidence="11">
    <location>
        <position position="1"/>
    </location>
</feature>
<dbReference type="InterPro" id="IPR001969">
    <property type="entry name" value="Aspartic_peptidase_AS"/>
</dbReference>
<sequence>ERKSQSNAYNSLQCKPPSQSSQRNCPTADQPTKISATKSPQCHTTKPPSHTSITSSPQYSQPATPQYSQPVTPHTHTAKELRRGEYRYIPPKTQKGTVVFYKFGGYKRPPGEGKVQQELRDPLQESLDSADRTVIPKKKFEEFTPNVTQEMNREAKDEEERQRTRIWNTKQAPKTKEIWKEKAEVMRLLDKRIEKFKDGKTSDLKAWLEEFSKLLFRLDIPSEMGTRLLPFYLSGPALQRFNTIKPEKQLNWYEATKILMELHDCPAEKDLALQEITNISQGVETISEFAEKIRKTGAYAYENIPLDCKERLLASHFITGVNKKIRDRMWLLQSTPKTLSQAVAEAEKINRTIGLEEKDKTHDDLVAFVREMKLRDSNNEFRGRGGSQRKGRGRGNYNQFQPKDRSYQGENSNQQSVDQDNTQGDFKNQNQGYQRNGNSNRGGNRGKRWNGNRNNNGNRNQGNYNQNGGNCQHCHQCNFEQGNHQGWRNYNQNQQGGWNNQANNQFQQGYNQGSNQNWQGNQYQQEHQGPSSSQGGKVGWNSNTGRPFINSINKFLLGVMTILMLIAPVTSTKQICGFGEGGNIFVPPQPILCDFDPHIPLRMYTTNVYRQRTQAIEMEAHKCFKYEIQGRRFSFLNIYRTTEAVIGKRTAVSPDECRKTAISKKFNDVDLKEISPGIFRSDVIKEAAEKYSKFFGTSSFTTFEFTVEIGRIAALDGTHAISTLRNINCIFNAGSCQEDSSTIVWQAQVTRRECQFEFIQTAAAIISEHHIAIDEMELFSTFDTDLRRRQEAIEPCFLKQAYLTDDGHLVEFPEIYSEAWVPEIHVKEESEKKKWNRRFREMGQMPAPGGGVFEFDLGEPYLTPIVKKLFGVSQVSDLPELTNPITEPEILREIGRYNVTNQMLSDRARFYPQDRKHPNGRMLIALKAIRVAQYGERQLRVMNKLPRNLTRGESQLKWAIEKRIVYIFDKLLEREFGKSDSTSRYMDPDYDPPRFEEDNVRQFRTLPIIDEPEWQPITTTQRPIPSTTTISKPTPVPTTAPRQKSSQIKPTPKVQKEVLSTTKSTFEKVNDMDDIPEENQNVVYETSEPRVLVEKDIRRNEEMEKKTTFETFAKVCKQQWTATSLFQTLLQIDPTAASRQLLQRKDISAKRIGEGLLISKCKMVTPDRIYWDRMINSTCFDLIPVVVNNKIWFELPGTDDLVGEAVEIPCDERPPNIRFEQNKWIGSGNQETHPQFLSRPSRKNQKPYLLPEPETFYTILNEESGVSTGADRENQNRNEDRSRKLSKRLISEGIIQDFFSGIMEKAASAGRSAKHIYNFAKDSMADGIKEAIFSGLMLTLWIVIPIGVILLIVASVYGYCQYKAHKAVGNLARDSAKRARDALVEFAHQQLINNVELQELPSFQTSSRNYQEEYPIHSINSIRVNSVTAAKLPHITVEMEGSKLEALLDTGAAVSYMPLSSVRSKIDSENRSKARTANGSPIEFLGTCSSTVKIGNYQVPHTWLVSTDSDCPAPLLIGSDIVKKINKLGHELQLNLVTKELKIGNSLININAVSEEIGQPKPITVQVTNDTSINPRTQTIVPASLQNYDPCMGKEFLIEDNQKDHDEIFMLARCLVKPDSEGKTQVQILNPSNGKIFLKKGRKIGFAGTISAVMEEDYIPSPEANWEATLPKLPQETPPGYKVSDKVDMSHSKLSKEEKEDLALIINAHEKAFVGPDGILGEYNGPLRHKIELVDENSIPKAKIYRIPLGKREEVEKQIGEMLKQKIIRPTDSPFKAPIVLVRKADKTSWRFTVDFRALNTLTKPVQSIIPNIHDILDLCAGKALYTTLDFQSGFHQIPVESSHCARTAFACHLGAFEYLRMPMGMRGSPGTFQRVMNDIIKDFKARVFVYIDDIVLTSETPNQHLRDIDEVLEKIEDVGMKLRPDKCKFAQSEIKYIGFMISKEGIFPNPEKTRAIDLFPTPETVKQVRGFIGMCSFYRRFIENFSKIAAPIMDLTKKDTPFVWSNECQSAFEELKSRLTKNPILVPPRMGKPFEVEVDSSGKGVGAVLFQAQDQDGNDRRVVAYASRVYSGAEKRYPAIELEALGLTYAVQQFRPYIDGMRTIVITDHAPLKSLLHRKDLYGRLAKYQLVLQEYDLEIIYRPGKQNIVCDTLSRYHPEEKDETKNDPEIHVVEKAANIDLVRVGKEQDADNKIKELKDLMKKHKIHENVLFEKGSDNQWLMRLPSGTKYGKELAQEIHSSIFESAHLGRDKTEQKIRCIAIWQGMSNDIRKIVEVCAQCQRNKDPSKTRIRAKLGKFPESTTPFQRVHADFVGPLQETRRGNKFIAVFVCSFSKFIIAEPVPDQKAETLCKIFIDRVVARFGPPQKLVTDRGTNFMSNKFAELLKKLNCSHSTSTAYHHEANGQVERANQTIEGMLRQVEDSEQWDEALQLLIHAYNNTKHATTGIEPHRVIHGKQANSPLKNSLPDHNELNETPISHSKQIENEQGKLKEICAEKIRQKTKKQQQHHDRVKVINDVKIEVGDKVLIRDHRKNKISNQFIGPFEVVEVNDPNLIVKIPGARTRSNQERTRTVHKNLCKLNIEESSSSELED</sequence>
<dbReference type="InterPro" id="IPR001584">
    <property type="entry name" value="Integrase_cat-core"/>
</dbReference>
<dbReference type="InterPro" id="IPR036397">
    <property type="entry name" value="RNaseH_sf"/>
</dbReference>
<evidence type="ECO:0000313" key="11">
    <source>
        <dbReference type="EMBL" id="EGT58620.1"/>
    </source>
</evidence>
<feature type="compositionally biased region" description="Low complexity" evidence="8">
    <location>
        <begin position="1018"/>
        <end position="1039"/>
    </location>
</feature>
<gene>
    <name evidence="11" type="ORF">CAEBREN_17054</name>
</gene>
<keyword evidence="6" id="KW-0378">Hydrolase</keyword>
<feature type="compositionally biased region" description="Polar residues" evidence="8">
    <location>
        <begin position="1"/>
        <end position="75"/>
    </location>
</feature>
<dbReference type="Gene3D" id="3.30.420.10">
    <property type="entry name" value="Ribonuclease H-like superfamily/Ribonuclease H"/>
    <property type="match status" value="1"/>
</dbReference>
<name>G0PJ23_CAEBE</name>
<proteinExistence type="predicted"/>
<dbReference type="InterPro" id="IPR050951">
    <property type="entry name" value="Retrovirus_Pol_polyprotein"/>
</dbReference>
<feature type="compositionally biased region" description="Polar residues" evidence="8">
    <location>
        <begin position="1040"/>
        <end position="1049"/>
    </location>
</feature>
<dbReference type="GO" id="GO:0004519">
    <property type="term" value="F:endonuclease activity"/>
    <property type="evidence" value="ECO:0007669"/>
    <property type="project" value="UniProtKB-KW"/>
</dbReference>
<feature type="region of interest" description="Disordered" evidence="8">
    <location>
        <begin position="377"/>
        <end position="464"/>
    </location>
</feature>
<dbReference type="eggNOG" id="KOG0017">
    <property type="taxonomic scope" value="Eukaryota"/>
</dbReference>
<dbReference type="InterPro" id="IPR021109">
    <property type="entry name" value="Peptidase_aspartic_dom_sf"/>
</dbReference>
<feature type="region of interest" description="Disordered" evidence="8">
    <location>
        <begin position="1018"/>
        <end position="1062"/>
    </location>
</feature>
<dbReference type="SUPFAM" id="SSF56672">
    <property type="entry name" value="DNA/RNA polymerases"/>
    <property type="match status" value="1"/>
</dbReference>
<dbReference type="CDD" id="cd01647">
    <property type="entry name" value="RT_LTR"/>
    <property type="match status" value="1"/>
</dbReference>
<evidence type="ECO:0000256" key="5">
    <source>
        <dbReference type="ARBA" id="ARBA00022759"/>
    </source>
</evidence>
<dbReference type="InterPro" id="IPR043128">
    <property type="entry name" value="Rev_trsase/Diguanyl_cyclase"/>
</dbReference>
<feature type="compositionally biased region" description="Low complexity" evidence="8">
    <location>
        <begin position="488"/>
        <end position="529"/>
    </location>
</feature>
<reference evidence="12" key="1">
    <citation type="submission" date="2011-07" db="EMBL/GenBank/DDBJ databases">
        <authorList>
            <consortium name="Caenorhabditis brenneri Sequencing and Analysis Consortium"/>
            <person name="Wilson R.K."/>
        </authorList>
    </citation>
    <scope>NUCLEOTIDE SEQUENCE [LARGE SCALE GENOMIC DNA]</scope>
    <source>
        <strain evidence="12">PB2801</strain>
    </source>
</reference>
<dbReference type="Pfam" id="PF00665">
    <property type="entry name" value="rve"/>
    <property type="match status" value="1"/>
</dbReference>
<feature type="domain" description="Reverse transcriptase" evidence="9">
    <location>
        <begin position="1763"/>
        <end position="1942"/>
    </location>
</feature>
<dbReference type="SUPFAM" id="SSF50630">
    <property type="entry name" value="Acid proteases"/>
    <property type="match status" value="1"/>
</dbReference>
<dbReference type="GO" id="GO:0003676">
    <property type="term" value="F:nucleic acid binding"/>
    <property type="evidence" value="ECO:0007669"/>
    <property type="project" value="InterPro"/>
</dbReference>
<evidence type="ECO:0000256" key="7">
    <source>
        <dbReference type="ARBA" id="ARBA00022918"/>
    </source>
</evidence>
<accession>G0PJ23</accession>
<protein>
    <recommendedName>
        <fullName evidence="1">RNA-directed DNA polymerase</fullName>
        <ecNumber evidence="1">2.7.7.49</ecNumber>
    </recommendedName>
</protein>
<evidence type="ECO:0000256" key="6">
    <source>
        <dbReference type="ARBA" id="ARBA00022801"/>
    </source>
</evidence>
<dbReference type="PANTHER" id="PTHR37984:SF5">
    <property type="entry name" value="PROTEIN NYNRIN-LIKE"/>
    <property type="match status" value="1"/>
</dbReference>
<evidence type="ECO:0000256" key="8">
    <source>
        <dbReference type="SAM" id="MobiDB-lite"/>
    </source>
</evidence>
<dbReference type="Pfam" id="PF17921">
    <property type="entry name" value="Integrase_H2C2"/>
    <property type="match status" value="1"/>
</dbReference>
<dbReference type="InterPro" id="IPR041588">
    <property type="entry name" value="Integrase_H2C2"/>
</dbReference>
<evidence type="ECO:0000313" key="12">
    <source>
        <dbReference type="Proteomes" id="UP000008068"/>
    </source>
</evidence>
<dbReference type="Gene3D" id="3.10.20.370">
    <property type="match status" value="1"/>
</dbReference>
<keyword evidence="12" id="KW-1185">Reference proteome</keyword>
<dbReference type="Gene3D" id="1.20.5.1890">
    <property type="match status" value="1"/>
</dbReference>
<dbReference type="PROSITE" id="PS50878">
    <property type="entry name" value="RT_POL"/>
    <property type="match status" value="1"/>
</dbReference>
<dbReference type="PROSITE" id="PS00141">
    <property type="entry name" value="ASP_PROTEASE"/>
    <property type="match status" value="1"/>
</dbReference>
<dbReference type="Pfam" id="PF24664">
    <property type="entry name" value="Monjiviricetes_fusion"/>
    <property type="match status" value="1"/>
</dbReference>
<dbReference type="Pfam" id="PF00078">
    <property type="entry name" value="RVT_1"/>
    <property type="match status" value="1"/>
</dbReference>
<dbReference type="SUPFAM" id="SSF53098">
    <property type="entry name" value="Ribonuclease H-like"/>
    <property type="match status" value="1"/>
</dbReference>
<dbReference type="InterPro" id="IPR000477">
    <property type="entry name" value="RT_dom"/>
</dbReference>
<evidence type="ECO:0000256" key="3">
    <source>
        <dbReference type="ARBA" id="ARBA00022695"/>
    </source>
</evidence>
<evidence type="ECO:0000259" key="10">
    <source>
        <dbReference type="PROSITE" id="PS50994"/>
    </source>
</evidence>
<dbReference type="PROSITE" id="PS50994">
    <property type="entry name" value="INTEGRASE"/>
    <property type="match status" value="1"/>
</dbReference>
<dbReference type="EMBL" id="GL380633">
    <property type="protein sequence ID" value="EGT58620.1"/>
    <property type="molecule type" value="Genomic_DNA"/>
</dbReference>
<keyword evidence="4" id="KW-0540">Nuclease</keyword>
<evidence type="ECO:0000256" key="4">
    <source>
        <dbReference type="ARBA" id="ARBA00022722"/>
    </source>
</evidence>
<organism evidence="12">
    <name type="scientific">Caenorhabditis brenneri</name>
    <name type="common">Nematode worm</name>
    <dbReference type="NCBI Taxonomy" id="135651"/>
    <lineage>
        <taxon>Eukaryota</taxon>
        <taxon>Metazoa</taxon>
        <taxon>Ecdysozoa</taxon>
        <taxon>Nematoda</taxon>
        <taxon>Chromadorea</taxon>
        <taxon>Rhabditida</taxon>
        <taxon>Rhabditina</taxon>
        <taxon>Rhabditomorpha</taxon>
        <taxon>Rhabditoidea</taxon>
        <taxon>Rhabditidae</taxon>
        <taxon>Peloderinae</taxon>
        <taxon>Caenorhabditis</taxon>
    </lineage>
</organism>
<feature type="compositionally biased region" description="Low complexity" evidence="8">
    <location>
        <begin position="451"/>
        <end position="464"/>
    </location>
</feature>
<dbReference type="Gene3D" id="1.10.340.70">
    <property type="match status" value="1"/>
</dbReference>
<dbReference type="Gene3D" id="3.30.70.270">
    <property type="match status" value="2"/>
</dbReference>
<dbReference type="HOGENOM" id="CLU_000999_0_0_1"/>
<dbReference type="GO" id="GO:0042575">
    <property type="term" value="C:DNA polymerase complex"/>
    <property type="evidence" value="ECO:0007669"/>
    <property type="project" value="UniProtKB-ARBA"/>
</dbReference>
<dbReference type="OrthoDB" id="5868531at2759"/>
<keyword evidence="2" id="KW-0808">Transferase</keyword>
<dbReference type="EC" id="2.7.7.49" evidence="1"/>
<dbReference type="FunFam" id="3.30.70.270:FF:000020">
    <property type="entry name" value="Transposon Tf2-6 polyprotein-like Protein"/>
    <property type="match status" value="1"/>
</dbReference>
<keyword evidence="7" id="KW-0695">RNA-directed DNA polymerase</keyword>
<dbReference type="InterPro" id="IPR012337">
    <property type="entry name" value="RNaseH-like_sf"/>
</dbReference>
<keyword evidence="3" id="KW-0548">Nucleotidyltransferase</keyword>
<dbReference type="Proteomes" id="UP000008068">
    <property type="component" value="Unassembled WGS sequence"/>
</dbReference>
<keyword evidence="5" id="KW-0255">Endonuclease</keyword>
<evidence type="ECO:0000256" key="1">
    <source>
        <dbReference type="ARBA" id="ARBA00012493"/>
    </source>
</evidence>
<dbReference type="FunFam" id="3.10.20.370:FF:000001">
    <property type="entry name" value="Retrovirus-related Pol polyprotein from transposon 17.6-like protein"/>
    <property type="match status" value="1"/>
</dbReference>